<sequence length="143" mass="16480">MVGQNLSREDYQSALRVGEVLRERGWRRASSLPQMVEGWSGLIEEIREGYDWCVDEYRSDLTCRDWLDQALPLLTEPVRANWQVIVDQLDEKFREVTVDDGADFWPFGAADPWWLRRRPKVLVGELARDLVRNEGDGTSAAGV</sequence>
<organism evidence="1 2">
    <name type="scientific">Plantactinospora alkalitolerans</name>
    <dbReference type="NCBI Taxonomy" id="2789879"/>
    <lineage>
        <taxon>Bacteria</taxon>
        <taxon>Bacillati</taxon>
        <taxon>Actinomycetota</taxon>
        <taxon>Actinomycetes</taxon>
        <taxon>Micromonosporales</taxon>
        <taxon>Micromonosporaceae</taxon>
        <taxon>Plantactinospora</taxon>
    </lineage>
</organism>
<dbReference type="Proteomes" id="UP000638560">
    <property type="component" value="Unassembled WGS sequence"/>
</dbReference>
<name>A0ABS0GQS7_9ACTN</name>
<dbReference type="EMBL" id="JADPUN010000079">
    <property type="protein sequence ID" value="MBF9128556.1"/>
    <property type="molecule type" value="Genomic_DNA"/>
</dbReference>
<keyword evidence="2" id="KW-1185">Reference proteome</keyword>
<protein>
    <recommendedName>
        <fullName evidence="3">CdiI immunity protein domain-containing protein</fullName>
    </recommendedName>
</protein>
<evidence type="ECO:0000313" key="1">
    <source>
        <dbReference type="EMBL" id="MBF9128556.1"/>
    </source>
</evidence>
<comment type="caution">
    <text evidence="1">The sequence shown here is derived from an EMBL/GenBank/DDBJ whole genome shotgun (WGS) entry which is preliminary data.</text>
</comment>
<accession>A0ABS0GQS7</accession>
<gene>
    <name evidence="1" type="ORF">I0C86_06070</name>
</gene>
<evidence type="ECO:0008006" key="3">
    <source>
        <dbReference type="Google" id="ProtNLM"/>
    </source>
</evidence>
<reference evidence="1 2" key="1">
    <citation type="submission" date="2020-11" db="EMBL/GenBank/DDBJ databases">
        <title>A novel isolate from a Black sea contaminated sediment with potential to produce alkanes: Plantactinospora alkalitolerans sp. nov.</title>
        <authorList>
            <person name="Carro L."/>
            <person name="Veyisoglu A."/>
            <person name="Guven K."/>
            <person name="Schumann P."/>
            <person name="Klenk H.-P."/>
            <person name="Sahin N."/>
        </authorList>
    </citation>
    <scope>NUCLEOTIDE SEQUENCE [LARGE SCALE GENOMIC DNA]</scope>
    <source>
        <strain evidence="1 2">S1510</strain>
    </source>
</reference>
<evidence type="ECO:0000313" key="2">
    <source>
        <dbReference type="Proteomes" id="UP000638560"/>
    </source>
</evidence>
<dbReference type="RefSeq" id="WP_196200205.1">
    <property type="nucleotide sequence ID" value="NZ_JADPUN010000079.1"/>
</dbReference>
<proteinExistence type="predicted"/>